<evidence type="ECO:0000256" key="4">
    <source>
        <dbReference type="ARBA" id="ARBA00022801"/>
    </source>
</evidence>
<evidence type="ECO:0000313" key="8">
    <source>
        <dbReference type="EMBL" id="APT73182.1"/>
    </source>
</evidence>
<accession>A0ABM6GCD2</accession>
<keyword evidence="9" id="KW-1185">Reference proteome</keyword>
<evidence type="ECO:0000259" key="6">
    <source>
        <dbReference type="Pfam" id="PF03755"/>
    </source>
</evidence>
<dbReference type="Proteomes" id="UP000185490">
    <property type="component" value="Chromosome"/>
</dbReference>
<protein>
    <recommendedName>
        <fullName evidence="10">YicC N-terminal domain protein</fullName>
    </recommendedName>
</protein>
<evidence type="ECO:0000259" key="7">
    <source>
        <dbReference type="Pfam" id="PF08340"/>
    </source>
</evidence>
<keyword evidence="4" id="KW-0378">Hydrolase</keyword>
<keyword evidence="3" id="KW-0255">Endonuclease</keyword>
<keyword evidence="2" id="KW-0540">Nuclease</keyword>
<evidence type="ECO:0000256" key="1">
    <source>
        <dbReference type="ARBA" id="ARBA00001968"/>
    </source>
</evidence>
<dbReference type="Pfam" id="PF08340">
    <property type="entry name" value="YicC-like_C"/>
    <property type="match status" value="1"/>
</dbReference>
<dbReference type="Pfam" id="PF03755">
    <property type="entry name" value="YicC-like_N"/>
    <property type="match status" value="1"/>
</dbReference>
<gene>
    <name evidence="8" type="ORF">BW47_00550</name>
</gene>
<feature type="domain" description="Endoribonuclease YicC-like N-terminal" evidence="6">
    <location>
        <begin position="1"/>
        <end position="152"/>
    </location>
</feature>
<reference evidence="8 9" key="1">
    <citation type="submission" date="2014-02" db="EMBL/GenBank/DDBJ databases">
        <title>Diversity of Thermotogales isolates from hydrothermal vents.</title>
        <authorList>
            <person name="Haverkamp T.H.A."/>
            <person name="Lossouarn J."/>
            <person name="Geslin C."/>
            <person name="Nesbo C.L."/>
        </authorList>
    </citation>
    <scope>NUCLEOTIDE SEQUENCE [LARGE SCALE GENOMIC DNA]</scope>
    <source>
        <strain evidence="8 9">431</strain>
    </source>
</reference>
<evidence type="ECO:0000313" key="9">
    <source>
        <dbReference type="Proteomes" id="UP000185490"/>
    </source>
</evidence>
<dbReference type="InterPro" id="IPR005229">
    <property type="entry name" value="YicC/YloC-like"/>
</dbReference>
<feature type="domain" description="Endoribonuclease YicC-like C-terminal" evidence="7">
    <location>
        <begin position="176"/>
        <end position="290"/>
    </location>
</feature>
<dbReference type="InterPro" id="IPR013527">
    <property type="entry name" value="YicC-like_N"/>
</dbReference>
<evidence type="ECO:0000256" key="5">
    <source>
        <dbReference type="ARBA" id="ARBA00035648"/>
    </source>
</evidence>
<organism evidence="8 9">
    <name type="scientific">Thermosipho melanesiensis</name>
    <dbReference type="NCBI Taxonomy" id="46541"/>
    <lineage>
        <taxon>Bacteria</taxon>
        <taxon>Thermotogati</taxon>
        <taxon>Thermotogota</taxon>
        <taxon>Thermotogae</taxon>
        <taxon>Thermotogales</taxon>
        <taxon>Fervidobacteriaceae</taxon>
        <taxon>Thermosipho</taxon>
    </lineage>
</organism>
<evidence type="ECO:0000256" key="3">
    <source>
        <dbReference type="ARBA" id="ARBA00022759"/>
    </source>
</evidence>
<dbReference type="PANTHER" id="PTHR30636">
    <property type="entry name" value="UPF0701 PROTEIN YICC"/>
    <property type="match status" value="1"/>
</dbReference>
<comment type="similarity">
    <text evidence="5">Belongs to the YicC/YloC family.</text>
</comment>
<name>A0ABM6GCD2_9BACT</name>
<dbReference type="EMBL" id="CP007389">
    <property type="protein sequence ID" value="APT73182.1"/>
    <property type="molecule type" value="Genomic_DNA"/>
</dbReference>
<evidence type="ECO:0000256" key="2">
    <source>
        <dbReference type="ARBA" id="ARBA00022722"/>
    </source>
</evidence>
<dbReference type="PANTHER" id="PTHR30636:SF3">
    <property type="entry name" value="UPF0701 PROTEIN YICC"/>
    <property type="match status" value="1"/>
</dbReference>
<comment type="cofactor">
    <cofactor evidence="1">
        <name>a divalent metal cation</name>
        <dbReference type="ChEBI" id="CHEBI:60240"/>
    </cofactor>
</comment>
<dbReference type="InterPro" id="IPR013551">
    <property type="entry name" value="YicC-like_C"/>
</dbReference>
<sequence>MKSMTGYAKVEKVSEKFKVSCEIKTLNSKGLDVFVGVPYYLSSKEIKINRIIANRIKRGKAYLRLNVKFLTPVDLNIDYVMAKSYFESLESLREQLGIQNLLSVGDLLIFKEIFRGDFSDEVVEELWEFSESVILDTLKRLVDEREKEGQKLFVELNDMIQKMKEIVESISSLSFKLKGEIAKKIRENVEEILPEKVELDVNQFETAVALIADKADIREEIARLKSHLTRLEELIRSDEPVGTLLNFLTQEVHREFNTILSKSRMLEITNYALEGKYINSQLKEQVQNIE</sequence>
<proteinExistence type="inferred from homology"/>
<evidence type="ECO:0008006" key="10">
    <source>
        <dbReference type="Google" id="ProtNLM"/>
    </source>
</evidence>